<comment type="similarity">
    <text evidence="1 4">Belongs to the glycosyl hydrolase 28 family.</text>
</comment>
<dbReference type="PROSITE" id="PS00502">
    <property type="entry name" value="POLYGALACTURONASE"/>
    <property type="match status" value="1"/>
</dbReference>
<evidence type="ECO:0000256" key="1">
    <source>
        <dbReference type="ARBA" id="ARBA00008834"/>
    </source>
</evidence>
<dbReference type="Gene3D" id="2.160.20.10">
    <property type="entry name" value="Single-stranded right-handed beta-helix, Pectin lyase-like"/>
    <property type="match status" value="1"/>
</dbReference>
<sequence>MGSNPETIAYPVPELPRIPGRTFVITDYGAEEGGFTLCTSAIQAALDACAAMGGGKVVIPAGIWRTGPLTLHSRINLSADQGALVQFDPDPALYPLLSSQYEGNAGWRCQAPLDGEGLSDVAITGEGVFDGSGEGWRPVKRFKMTEKQWNHLIESGGVLDPQGEVWWPSREAMEGEGFCRKLADKGDTRMEAFLPARAYLRPTLLSLRNCRRVLLDGPTFQNSPAWCLHPFGCEQITVRNVHVRNPWYSQNGDGLDLESCTHALVEHSSFDVGDDAICLKSGKDEEGRKRGLPCRYITIRNCTVYHGHGGVVIGSEMSGGVHAVRVSDCLFIGTDIGLRFKSTRGRGGVVEDIVMENISMTGIIHEAVSFHMFYAGVEGSEGYDEQYFSVTEETPQFRKITLKNLVCHGAATALLVNGLPEMPLADLTIEQFRAVSERGIVLRHATGLTLDRIWLQTAETPEITAHRCSQVVLTQSEDLTITGK</sequence>
<dbReference type="InterPro" id="IPR000743">
    <property type="entry name" value="Glyco_hydro_28"/>
</dbReference>
<dbReference type="GO" id="GO:0004650">
    <property type="term" value="F:polygalacturonase activity"/>
    <property type="evidence" value="ECO:0007669"/>
    <property type="project" value="InterPro"/>
</dbReference>
<keyword evidence="3 4" id="KW-0326">Glycosidase</keyword>
<evidence type="ECO:0000256" key="2">
    <source>
        <dbReference type="ARBA" id="ARBA00022801"/>
    </source>
</evidence>
<dbReference type="InterPro" id="IPR011050">
    <property type="entry name" value="Pectin_lyase_fold/virulence"/>
</dbReference>
<dbReference type="InterPro" id="IPR051801">
    <property type="entry name" value="GH28_Enzymes"/>
</dbReference>
<dbReference type="SUPFAM" id="SSF51126">
    <property type="entry name" value="Pectin lyase-like"/>
    <property type="match status" value="1"/>
</dbReference>
<name>A0A0E4H8Z7_9BACL</name>
<dbReference type="InterPro" id="IPR006626">
    <property type="entry name" value="PbH1"/>
</dbReference>
<dbReference type="Pfam" id="PF00295">
    <property type="entry name" value="Glyco_hydro_28"/>
    <property type="match status" value="1"/>
</dbReference>
<reference evidence="6" key="1">
    <citation type="submission" date="2015-03" db="EMBL/GenBank/DDBJ databases">
        <authorList>
            <person name="Wibberg D."/>
        </authorList>
    </citation>
    <scope>NUCLEOTIDE SEQUENCE [LARGE SCALE GENOMIC DNA]</scope>
</reference>
<dbReference type="PATRIC" id="fig|1073571.4.peg.2454"/>
<evidence type="ECO:0000313" key="6">
    <source>
        <dbReference type="Proteomes" id="UP000033163"/>
    </source>
</evidence>
<accession>A0A0E4H8Z7</accession>
<dbReference type="PANTHER" id="PTHR31339">
    <property type="entry name" value="PECTIN LYASE-RELATED"/>
    <property type="match status" value="1"/>
</dbReference>
<dbReference type="STRING" id="483937.AMQ84_10265"/>
<dbReference type="Proteomes" id="UP000033163">
    <property type="component" value="Chromosome I"/>
</dbReference>
<evidence type="ECO:0000313" key="5">
    <source>
        <dbReference type="EMBL" id="CQR54719.1"/>
    </source>
</evidence>
<dbReference type="InterPro" id="IPR012334">
    <property type="entry name" value="Pectin_lyas_fold"/>
</dbReference>
<evidence type="ECO:0000256" key="3">
    <source>
        <dbReference type="ARBA" id="ARBA00023295"/>
    </source>
</evidence>
<dbReference type="HOGENOM" id="CLU_016031_8_3_9"/>
<organism evidence="5 6">
    <name type="scientific">Paenibacillus riograndensis SBR5</name>
    <dbReference type="NCBI Taxonomy" id="1073571"/>
    <lineage>
        <taxon>Bacteria</taxon>
        <taxon>Bacillati</taxon>
        <taxon>Bacillota</taxon>
        <taxon>Bacilli</taxon>
        <taxon>Bacillales</taxon>
        <taxon>Paenibacillaceae</taxon>
        <taxon>Paenibacillus</taxon>
        <taxon>Paenibacillus sonchi group</taxon>
    </lineage>
</organism>
<dbReference type="SMART" id="SM00710">
    <property type="entry name" value="PbH1"/>
    <property type="match status" value="4"/>
</dbReference>
<keyword evidence="2 4" id="KW-0378">Hydrolase</keyword>
<dbReference type="PANTHER" id="PTHR31339:SF9">
    <property type="entry name" value="PLASMIN AND FIBRONECTIN-BINDING PROTEIN A"/>
    <property type="match status" value="1"/>
</dbReference>
<dbReference type="KEGG" id="pri:PRIO_2310"/>
<dbReference type="AlphaFoldDB" id="A0A0E4H8Z7"/>
<gene>
    <name evidence="5" type="ORF">PRIO_2310</name>
</gene>
<dbReference type="EMBL" id="LN831776">
    <property type="protein sequence ID" value="CQR54719.1"/>
    <property type="molecule type" value="Genomic_DNA"/>
</dbReference>
<evidence type="ECO:0000256" key="4">
    <source>
        <dbReference type="RuleBase" id="RU361169"/>
    </source>
</evidence>
<dbReference type="GO" id="GO:0005975">
    <property type="term" value="P:carbohydrate metabolic process"/>
    <property type="evidence" value="ECO:0007669"/>
    <property type="project" value="InterPro"/>
</dbReference>
<protein>
    <submittedName>
        <fullName evidence="5">Polygalacturonase (Pectinase)</fullName>
    </submittedName>
</protein>
<dbReference type="RefSeq" id="WP_020429212.1">
    <property type="nucleotide sequence ID" value="NZ_AGBD01000795.1"/>
</dbReference>
<proteinExistence type="inferred from homology"/>